<dbReference type="GO" id="GO:0042274">
    <property type="term" value="P:ribosomal small subunit biogenesis"/>
    <property type="evidence" value="ECO:0007669"/>
    <property type="project" value="TreeGrafter"/>
</dbReference>
<feature type="domain" description="Ribosomal RNA-processing protein 14 N-terminal" evidence="2">
    <location>
        <begin position="13"/>
        <end position="64"/>
    </location>
</feature>
<dbReference type="OrthoDB" id="444809at2759"/>
<sequence length="232" mass="25627">MFILPSSIRHTDRLQSHSRAFASLLELIPSKYYYGDKDNTSQWNKRKQTKAQSAIARKAKLDPDAIDVEPKLEAEPADKQNKKLKNNEKKERKDKKASTTLVATAITTGKDEDDNYKDMGEEEEGGKEAEQIVLDNFAFTTELDDLPSASVTSTSAKNHDISTGASTGAEDVTTTQKADHRARLAAKIQGLKEKHGGHPPSATVSANKSSKRKNAEAKKRKKDQKRQKTGSC</sequence>
<feature type="region of interest" description="Disordered" evidence="1">
    <location>
        <begin position="148"/>
        <end position="232"/>
    </location>
</feature>
<dbReference type="GO" id="GO:0003723">
    <property type="term" value="F:RNA binding"/>
    <property type="evidence" value="ECO:0007669"/>
    <property type="project" value="TreeGrafter"/>
</dbReference>
<feature type="compositionally biased region" description="Basic residues" evidence="1">
    <location>
        <begin position="218"/>
        <end position="232"/>
    </location>
</feature>
<dbReference type="PANTHER" id="PTHR14369">
    <property type="entry name" value="SURFEIT LOCUS PROTEIN 6"/>
    <property type="match status" value="1"/>
</dbReference>
<evidence type="ECO:0000259" key="2">
    <source>
        <dbReference type="Pfam" id="PF15459"/>
    </source>
</evidence>
<dbReference type="GO" id="GO:0005730">
    <property type="term" value="C:nucleolus"/>
    <property type="evidence" value="ECO:0007669"/>
    <property type="project" value="TreeGrafter"/>
</dbReference>
<dbReference type="GO" id="GO:0003677">
    <property type="term" value="F:DNA binding"/>
    <property type="evidence" value="ECO:0007669"/>
    <property type="project" value="TreeGrafter"/>
</dbReference>
<organism evidence="3 4">
    <name type="scientific">Choiromyces venosus 120613-1</name>
    <dbReference type="NCBI Taxonomy" id="1336337"/>
    <lineage>
        <taxon>Eukaryota</taxon>
        <taxon>Fungi</taxon>
        <taxon>Dikarya</taxon>
        <taxon>Ascomycota</taxon>
        <taxon>Pezizomycotina</taxon>
        <taxon>Pezizomycetes</taxon>
        <taxon>Pezizales</taxon>
        <taxon>Tuberaceae</taxon>
        <taxon>Choiromyces</taxon>
    </lineage>
</organism>
<protein>
    <recommendedName>
        <fullName evidence="2">Ribosomal RNA-processing protein 14 N-terminal domain-containing protein</fullName>
    </recommendedName>
</protein>
<evidence type="ECO:0000256" key="1">
    <source>
        <dbReference type="SAM" id="MobiDB-lite"/>
    </source>
</evidence>
<evidence type="ECO:0000313" key="4">
    <source>
        <dbReference type="Proteomes" id="UP000276215"/>
    </source>
</evidence>
<dbReference type="STRING" id="1336337.A0A3N4JA42"/>
<dbReference type="Pfam" id="PF15459">
    <property type="entry name" value="RRP14"/>
    <property type="match status" value="1"/>
</dbReference>
<accession>A0A3N4JA42</accession>
<proteinExistence type="predicted"/>
<keyword evidence="4" id="KW-1185">Reference proteome</keyword>
<feature type="compositionally biased region" description="Basic and acidic residues" evidence="1">
    <location>
        <begin position="59"/>
        <end position="97"/>
    </location>
</feature>
<evidence type="ECO:0000313" key="3">
    <source>
        <dbReference type="EMBL" id="RPA95075.1"/>
    </source>
</evidence>
<reference evidence="3 4" key="1">
    <citation type="journal article" date="2018" name="Nat. Ecol. Evol.">
        <title>Pezizomycetes genomes reveal the molecular basis of ectomycorrhizal truffle lifestyle.</title>
        <authorList>
            <person name="Murat C."/>
            <person name="Payen T."/>
            <person name="Noel B."/>
            <person name="Kuo A."/>
            <person name="Morin E."/>
            <person name="Chen J."/>
            <person name="Kohler A."/>
            <person name="Krizsan K."/>
            <person name="Balestrini R."/>
            <person name="Da Silva C."/>
            <person name="Montanini B."/>
            <person name="Hainaut M."/>
            <person name="Levati E."/>
            <person name="Barry K.W."/>
            <person name="Belfiori B."/>
            <person name="Cichocki N."/>
            <person name="Clum A."/>
            <person name="Dockter R.B."/>
            <person name="Fauchery L."/>
            <person name="Guy J."/>
            <person name="Iotti M."/>
            <person name="Le Tacon F."/>
            <person name="Lindquist E.A."/>
            <person name="Lipzen A."/>
            <person name="Malagnac F."/>
            <person name="Mello A."/>
            <person name="Molinier V."/>
            <person name="Miyauchi S."/>
            <person name="Poulain J."/>
            <person name="Riccioni C."/>
            <person name="Rubini A."/>
            <person name="Sitrit Y."/>
            <person name="Splivallo R."/>
            <person name="Traeger S."/>
            <person name="Wang M."/>
            <person name="Zifcakova L."/>
            <person name="Wipf D."/>
            <person name="Zambonelli A."/>
            <person name="Paolocci F."/>
            <person name="Nowrousian M."/>
            <person name="Ottonello S."/>
            <person name="Baldrian P."/>
            <person name="Spatafora J.W."/>
            <person name="Henrissat B."/>
            <person name="Nagy L.G."/>
            <person name="Aury J.M."/>
            <person name="Wincker P."/>
            <person name="Grigoriev I.V."/>
            <person name="Bonfante P."/>
            <person name="Martin F.M."/>
        </authorList>
    </citation>
    <scope>NUCLEOTIDE SEQUENCE [LARGE SCALE GENOMIC DNA]</scope>
    <source>
        <strain evidence="3 4">120613-1</strain>
    </source>
</reference>
<feature type="compositionally biased region" description="Acidic residues" evidence="1">
    <location>
        <begin position="111"/>
        <end position="125"/>
    </location>
</feature>
<feature type="region of interest" description="Disordered" evidence="1">
    <location>
        <begin position="38"/>
        <end position="133"/>
    </location>
</feature>
<dbReference type="GO" id="GO:0042273">
    <property type="term" value="P:ribosomal large subunit biogenesis"/>
    <property type="evidence" value="ECO:0007669"/>
    <property type="project" value="TreeGrafter"/>
</dbReference>
<feature type="compositionally biased region" description="Polar residues" evidence="1">
    <location>
        <begin position="149"/>
        <end position="176"/>
    </location>
</feature>
<dbReference type="PANTHER" id="PTHR14369:SF0">
    <property type="entry name" value="SURFEIT LOCUS PROTEIN 6"/>
    <property type="match status" value="1"/>
</dbReference>
<dbReference type="Proteomes" id="UP000276215">
    <property type="component" value="Unassembled WGS sequence"/>
</dbReference>
<dbReference type="InterPro" id="IPR029188">
    <property type="entry name" value="Rrp14_N"/>
</dbReference>
<dbReference type="EMBL" id="ML120430">
    <property type="protein sequence ID" value="RPA95075.1"/>
    <property type="molecule type" value="Genomic_DNA"/>
</dbReference>
<gene>
    <name evidence="3" type="ORF">L873DRAFT_1830043</name>
</gene>
<feature type="compositionally biased region" description="Polar residues" evidence="1">
    <location>
        <begin position="98"/>
        <end position="107"/>
    </location>
</feature>
<dbReference type="InterPro" id="IPR007019">
    <property type="entry name" value="SURF6"/>
</dbReference>
<dbReference type="AlphaFoldDB" id="A0A3N4JA42"/>
<name>A0A3N4JA42_9PEZI</name>